<gene>
    <name evidence="3" type="primary">Dere\GG26774</name>
    <name evidence="3" type="synonym">GG26774</name>
    <name evidence="3" type="ORF">Dere_GG26774</name>
</gene>
<dbReference type="Proteomes" id="UP000008711">
    <property type="component" value="Unassembled WGS sequence"/>
</dbReference>
<feature type="region of interest" description="Disordered" evidence="1">
    <location>
        <begin position="34"/>
        <end position="116"/>
    </location>
</feature>
<reference evidence="3 4" key="2">
    <citation type="journal article" date="2008" name="Bioinformatics">
        <title>Assembly reconciliation.</title>
        <authorList>
            <person name="Zimin A.V."/>
            <person name="Smith D.R."/>
            <person name="Sutton G."/>
            <person name="Yorke J.A."/>
        </authorList>
    </citation>
    <scope>NUCLEOTIDE SEQUENCE [LARGE SCALE GENOMIC DNA]</scope>
    <source>
        <strain evidence="3 4">TSC#14021-0224.01</strain>
    </source>
</reference>
<evidence type="ECO:0000256" key="1">
    <source>
        <dbReference type="SAM" id="MobiDB-lite"/>
    </source>
</evidence>
<dbReference type="EMBL" id="CH954184">
    <property type="protein sequence ID" value="KQS21450.1"/>
    <property type="molecule type" value="Genomic_DNA"/>
</dbReference>
<sequence>MDVQTSSHHSHGLGTLSHELPHRILQPHILHSTQEETHNTSTGQLDHDSQHLQQHHLSHHQQQVVSPTLHNSQNPRTVDNLSSTINANQNQHSHQHLSGSNVYTSPQMEDKSKANKFDEYSNRILSNISDTNTTPSANNFMSQAQGVEWITAMNDIQNGAGTTQISVLIFIPIFKWKILFIYLFRRLTQFAGQYFW</sequence>
<proteinExistence type="predicted"/>
<evidence type="ECO:0000256" key="2">
    <source>
        <dbReference type="SAM" id="Phobius"/>
    </source>
</evidence>
<keyword evidence="2" id="KW-0812">Transmembrane</keyword>
<dbReference type="OrthoDB" id="3225452at2759"/>
<accession>A0A0Q5SU69</accession>
<keyword evidence="2" id="KW-1133">Transmembrane helix</keyword>
<evidence type="ECO:0000313" key="4">
    <source>
        <dbReference type="Proteomes" id="UP000008711"/>
    </source>
</evidence>
<keyword evidence="4" id="KW-1185">Reference proteome</keyword>
<organism evidence="3 4">
    <name type="scientific">Drosophila erecta</name>
    <name type="common">Fruit fly</name>
    <dbReference type="NCBI Taxonomy" id="7220"/>
    <lineage>
        <taxon>Eukaryota</taxon>
        <taxon>Metazoa</taxon>
        <taxon>Ecdysozoa</taxon>
        <taxon>Arthropoda</taxon>
        <taxon>Hexapoda</taxon>
        <taxon>Insecta</taxon>
        <taxon>Pterygota</taxon>
        <taxon>Neoptera</taxon>
        <taxon>Endopterygota</taxon>
        <taxon>Diptera</taxon>
        <taxon>Brachycera</taxon>
        <taxon>Muscomorpha</taxon>
        <taxon>Ephydroidea</taxon>
        <taxon>Drosophilidae</taxon>
        <taxon>Drosophila</taxon>
        <taxon>Sophophora</taxon>
    </lineage>
</organism>
<feature type="transmembrane region" description="Helical" evidence="2">
    <location>
        <begin position="165"/>
        <end position="184"/>
    </location>
</feature>
<evidence type="ECO:0000313" key="3">
    <source>
        <dbReference type="EMBL" id="KQS21450.1"/>
    </source>
</evidence>
<keyword evidence="2" id="KW-0472">Membrane</keyword>
<name>A0A0Q5SU69_DROER</name>
<protein>
    <submittedName>
        <fullName evidence="3">Uncharacterized protein</fullName>
    </submittedName>
</protein>
<dbReference type="AlphaFoldDB" id="A0A0Q5SU69"/>
<reference evidence="3 4" key="1">
    <citation type="journal article" date="2007" name="Nature">
        <title>Evolution of genes and genomes on the Drosophila phylogeny.</title>
        <authorList>
            <consortium name="Drosophila 12 Genomes Consortium"/>
            <person name="Clark A.G."/>
            <person name="Eisen M.B."/>
            <person name="Smith D.R."/>
            <person name="Bergman C.M."/>
            <person name="Oliver B."/>
            <person name="Markow T.A."/>
            <person name="Kaufman T.C."/>
            <person name="Kellis M."/>
            <person name="Gelbart W."/>
            <person name="Iyer V.N."/>
            <person name="Pollard D.A."/>
            <person name="Sackton T.B."/>
            <person name="Larracuente A.M."/>
            <person name="Singh N.D."/>
            <person name="Abad J.P."/>
            <person name="Abt D.N."/>
            <person name="Adryan B."/>
            <person name="Aguade M."/>
            <person name="Akashi H."/>
            <person name="Anderson W.W."/>
            <person name="Aquadro C.F."/>
            <person name="Ardell D.H."/>
            <person name="Arguello R."/>
            <person name="Artieri C.G."/>
            <person name="Barbash D.A."/>
            <person name="Barker D."/>
            <person name="Barsanti P."/>
            <person name="Batterham P."/>
            <person name="Batzoglou S."/>
            <person name="Begun D."/>
            <person name="Bhutkar A."/>
            <person name="Blanco E."/>
            <person name="Bosak S.A."/>
            <person name="Bradley R.K."/>
            <person name="Brand A.D."/>
            <person name="Brent M.R."/>
            <person name="Brooks A.N."/>
            <person name="Brown R.H."/>
            <person name="Butlin R.K."/>
            <person name="Caggese C."/>
            <person name="Calvi B.R."/>
            <person name="Bernardo de Carvalho A."/>
            <person name="Caspi A."/>
            <person name="Castrezana S."/>
            <person name="Celniker S.E."/>
            <person name="Chang J.L."/>
            <person name="Chapple C."/>
            <person name="Chatterji S."/>
            <person name="Chinwalla A."/>
            <person name="Civetta A."/>
            <person name="Clifton S.W."/>
            <person name="Comeron J.M."/>
            <person name="Costello J.C."/>
            <person name="Coyne J.A."/>
            <person name="Daub J."/>
            <person name="David R.G."/>
            <person name="Delcher A.L."/>
            <person name="Delehaunty K."/>
            <person name="Do C.B."/>
            <person name="Ebling H."/>
            <person name="Edwards K."/>
            <person name="Eickbush T."/>
            <person name="Evans J.D."/>
            <person name="Filipski A."/>
            <person name="Findeiss S."/>
            <person name="Freyhult E."/>
            <person name="Fulton L."/>
            <person name="Fulton R."/>
            <person name="Garcia A.C."/>
            <person name="Gardiner A."/>
            <person name="Garfield D.A."/>
            <person name="Garvin B.E."/>
            <person name="Gibson G."/>
            <person name="Gilbert D."/>
            <person name="Gnerre S."/>
            <person name="Godfrey J."/>
            <person name="Good R."/>
            <person name="Gotea V."/>
            <person name="Gravely B."/>
            <person name="Greenberg A.J."/>
            <person name="Griffiths-Jones S."/>
            <person name="Gross S."/>
            <person name="Guigo R."/>
            <person name="Gustafson E.A."/>
            <person name="Haerty W."/>
            <person name="Hahn M.W."/>
            <person name="Halligan D.L."/>
            <person name="Halpern A.L."/>
            <person name="Halter G.M."/>
            <person name="Han M.V."/>
            <person name="Heger A."/>
            <person name="Hillier L."/>
            <person name="Hinrichs A.S."/>
            <person name="Holmes I."/>
            <person name="Hoskins R.A."/>
            <person name="Hubisz M.J."/>
            <person name="Hultmark D."/>
            <person name="Huntley M.A."/>
            <person name="Jaffe D.B."/>
            <person name="Jagadeeshan S."/>
            <person name="Jeck W.R."/>
            <person name="Johnson J."/>
            <person name="Jones C.D."/>
            <person name="Jordan W.C."/>
            <person name="Karpen G.H."/>
            <person name="Kataoka E."/>
            <person name="Keightley P.D."/>
            <person name="Kheradpour P."/>
            <person name="Kirkness E.F."/>
            <person name="Koerich L.B."/>
            <person name="Kristiansen K."/>
            <person name="Kudrna D."/>
            <person name="Kulathinal R.J."/>
            <person name="Kumar S."/>
            <person name="Kwok R."/>
            <person name="Lander E."/>
            <person name="Langley C.H."/>
            <person name="Lapoint R."/>
            <person name="Lazzaro B.P."/>
            <person name="Lee S.J."/>
            <person name="Levesque L."/>
            <person name="Li R."/>
            <person name="Lin C.F."/>
            <person name="Lin M.F."/>
            <person name="Lindblad-Toh K."/>
            <person name="Llopart A."/>
            <person name="Long M."/>
            <person name="Low L."/>
            <person name="Lozovsky E."/>
            <person name="Lu J."/>
            <person name="Luo M."/>
            <person name="Machado C.A."/>
            <person name="Makalowski W."/>
            <person name="Marzo M."/>
            <person name="Matsuda M."/>
            <person name="Matzkin L."/>
            <person name="McAllister B."/>
            <person name="McBride C.S."/>
            <person name="McKernan B."/>
            <person name="McKernan K."/>
            <person name="Mendez-Lago M."/>
            <person name="Minx P."/>
            <person name="Mollenhauer M.U."/>
            <person name="Montooth K."/>
            <person name="Mount S.M."/>
            <person name="Mu X."/>
            <person name="Myers E."/>
            <person name="Negre B."/>
            <person name="Newfeld S."/>
            <person name="Nielsen R."/>
            <person name="Noor M.A."/>
            <person name="O'Grady P."/>
            <person name="Pachter L."/>
            <person name="Papaceit M."/>
            <person name="Parisi M.J."/>
            <person name="Parisi M."/>
            <person name="Parts L."/>
            <person name="Pedersen J.S."/>
            <person name="Pesole G."/>
            <person name="Phillippy A.M."/>
            <person name="Ponting C.P."/>
            <person name="Pop M."/>
            <person name="Porcelli D."/>
            <person name="Powell J.R."/>
            <person name="Prohaska S."/>
            <person name="Pruitt K."/>
            <person name="Puig M."/>
            <person name="Quesneville H."/>
            <person name="Ram K.R."/>
            <person name="Rand D."/>
            <person name="Rasmussen M.D."/>
            <person name="Reed L.K."/>
            <person name="Reenan R."/>
            <person name="Reily A."/>
            <person name="Remington K.A."/>
            <person name="Rieger T.T."/>
            <person name="Ritchie M.G."/>
            <person name="Robin C."/>
            <person name="Rogers Y.H."/>
            <person name="Rohde C."/>
            <person name="Rozas J."/>
            <person name="Rubenfield M.J."/>
            <person name="Ruiz A."/>
            <person name="Russo S."/>
            <person name="Salzberg S.L."/>
            <person name="Sanchez-Gracia A."/>
            <person name="Saranga D.J."/>
            <person name="Sato H."/>
            <person name="Schaeffer S.W."/>
            <person name="Schatz M.C."/>
            <person name="Schlenke T."/>
            <person name="Schwartz R."/>
            <person name="Segarra C."/>
            <person name="Singh R.S."/>
            <person name="Sirot L."/>
            <person name="Sirota M."/>
            <person name="Sisneros N.B."/>
            <person name="Smith C.D."/>
            <person name="Smith T.F."/>
            <person name="Spieth J."/>
            <person name="Stage D.E."/>
            <person name="Stark A."/>
            <person name="Stephan W."/>
            <person name="Strausberg R.L."/>
            <person name="Strempel S."/>
            <person name="Sturgill D."/>
            <person name="Sutton G."/>
            <person name="Sutton G.G."/>
            <person name="Tao W."/>
            <person name="Teichmann S."/>
            <person name="Tobari Y.N."/>
            <person name="Tomimura Y."/>
            <person name="Tsolas J.M."/>
            <person name="Valente V.L."/>
            <person name="Venter E."/>
            <person name="Venter J.C."/>
            <person name="Vicario S."/>
            <person name="Vieira F.G."/>
            <person name="Vilella A.J."/>
            <person name="Villasante A."/>
            <person name="Walenz B."/>
            <person name="Wang J."/>
            <person name="Wasserman M."/>
            <person name="Watts T."/>
            <person name="Wilson D."/>
            <person name="Wilson R.K."/>
            <person name="Wing R.A."/>
            <person name="Wolfner M.F."/>
            <person name="Wong A."/>
            <person name="Wong G.K."/>
            <person name="Wu C.I."/>
            <person name="Wu G."/>
            <person name="Yamamoto D."/>
            <person name="Yang H.P."/>
            <person name="Yang S.P."/>
            <person name="Yorke J.A."/>
            <person name="Yoshida K."/>
            <person name="Zdobnov E."/>
            <person name="Zhang P."/>
            <person name="Zhang Y."/>
            <person name="Zimin A.V."/>
            <person name="Baldwin J."/>
            <person name="Abdouelleil A."/>
            <person name="Abdulkadir J."/>
            <person name="Abebe A."/>
            <person name="Abera B."/>
            <person name="Abreu J."/>
            <person name="Acer S.C."/>
            <person name="Aftuck L."/>
            <person name="Alexander A."/>
            <person name="An P."/>
            <person name="Anderson E."/>
            <person name="Anderson S."/>
            <person name="Arachi H."/>
            <person name="Azer M."/>
            <person name="Bachantsang P."/>
            <person name="Barry A."/>
            <person name="Bayul T."/>
            <person name="Berlin A."/>
            <person name="Bessette D."/>
            <person name="Bloom T."/>
            <person name="Blye J."/>
            <person name="Boguslavskiy L."/>
            <person name="Bonnet C."/>
            <person name="Boukhgalter B."/>
            <person name="Bourzgui I."/>
            <person name="Brown A."/>
            <person name="Cahill P."/>
            <person name="Channer S."/>
            <person name="Cheshatsang Y."/>
            <person name="Chuda L."/>
            <person name="Citroen M."/>
            <person name="Collymore A."/>
            <person name="Cooke P."/>
            <person name="Costello M."/>
            <person name="D'Aco K."/>
            <person name="Daza R."/>
            <person name="De Haan G."/>
            <person name="DeGray S."/>
            <person name="DeMaso C."/>
            <person name="Dhargay N."/>
            <person name="Dooley K."/>
            <person name="Dooley E."/>
            <person name="Doricent M."/>
            <person name="Dorje P."/>
            <person name="Dorjee K."/>
            <person name="Dupes A."/>
            <person name="Elong R."/>
            <person name="Falk J."/>
            <person name="Farina A."/>
            <person name="Faro S."/>
            <person name="Ferguson D."/>
            <person name="Fisher S."/>
            <person name="Foley C.D."/>
            <person name="Franke A."/>
            <person name="Friedrich D."/>
            <person name="Gadbois L."/>
            <person name="Gearin G."/>
            <person name="Gearin C.R."/>
            <person name="Giannoukos G."/>
            <person name="Goode T."/>
            <person name="Graham J."/>
            <person name="Grandbois E."/>
            <person name="Grewal S."/>
            <person name="Gyaltsen K."/>
            <person name="Hafez N."/>
            <person name="Hagos B."/>
            <person name="Hall J."/>
            <person name="Henson C."/>
            <person name="Hollinger A."/>
            <person name="Honan T."/>
            <person name="Huard M.D."/>
            <person name="Hughes L."/>
            <person name="Hurhula B."/>
            <person name="Husby M.E."/>
            <person name="Kamat A."/>
            <person name="Kanga B."/>
            <person name="Kashin S."/>
            <person name="Khazanovich D."/>
            <person name="Kisner P."/>
            <person name="Lance K."/>
            <person name="Lara M."/>
            <person name="Lee W."/>
            <person name="Lennon N."/>
            <person name="Letendre F."/>
            <person name="LeVine R."/>
            <person name="Lipovsky A."/>
            <person name="Liu X."/>
            <person name="Liu J."/>
            <person name="Liu S."/>
            <person name="Lokyitsang T."/>
            <person name="Lokyitsang Y."/>
            <person name="Lubonja R."/>
            <person name="Lui A."/>
            <person name="MacDonald P."/>
            <person name="Magnisalis V."/>
            <person name="Maru K."/>
            <person name="Matthews C."/>
            <person name="McCusker W."/>
            <person name="McDonough S."/>
            <person name="Mehta T."/>
            <person name="Meldrim J."/>
            <person name="Meneus L."/>
            <person name="Mihai O."/>
            <person name="Mihalev A."/>
            <person name="Mihova T."/>
            <person name="Mittelman R."/>
            <person name="Mlenga V."/>
            <person name="Montmayeur A."/>
            <person name="Mulrain L."/>
            <person name="Navidi A."/>
            <person name="Naylor J."/>
            <person name="Negash T."/>
            <person name="Nguyen T."/>
            <person name="Nguyen N."/>
            <person name="Nicol R."/>
            <person name="Norbu C."/>
            <person name="Norbu N."/>
            <person name="Novod N."/>
            <person name="O'Neill B."/>
            <person name="Osman S."/>
            <person name="Markiewicz E."/>
            <person name="Oyono O.L."/>
            <person name="Patti C."/>
            <person name="Phunkhang P."/>
            <person name="Pierre F."/>
            <person name="Priest M."/>
            <person name="Raghuraman S."/>
            <person name="Rege F."/>
            <person name="Reyes R."/>
            <person name="Rise C."/>
            <person name="Rogov P."/>
            <person name="Ross K."/>
            <person name="Ryan E."/>
            <person name="Settipalli S."/>
            <person name="Shea T."/>
            <person name="Sherpa N."/>
            <person name="Shi L."/>
            <person name="Shih D."/>
            <person name="Sparrow T."/>
            <person name="Spaulding J."/>
            <person name="Stalker J."/>
            <person name="Stange-Thomann N."/>
            <person name="Stavropoulos S."/>
            <person name="Stone C."/>
            <person name="Strader C."/>
            <person name="Tesfaye S."/>
            <person name="Thomson T."/>
            <person name="Thoulutsang Y."/>
            <person name="Thoulutsang D."/>
            <person name="Topham K."/>
            <person name="Topping I."/>
            <person name="Tsamla T."/>
            <person name="Vassiliev H."/>
            <person name="Vo A."/>
            <person name="Wangchuk T."/>
            <person name="Wangdi T."/>
            <person name="Weiand M."/>
            <person name="Wilkinson J."/>
            <person name="Wilson A."/>
            <person name="Yadav S."/>
            <person name="Young G."/>
            <person name="Yu Q."/>
            <person name="Zembek L."/>
            <person name="Zhong D."/>
            <person name="Zimmer A."/>
            <person name="Zwirko Z."/>
            <person name="Jaffe D.B."/>
            <person name="Alvarez P."/>
            <person name="Brockman W."/>
            <person name="Butler J."/>
            <person name="Chin C."/>
            <person name="Gnerre S."/>
            <person name="Grabherr M."/>
            <person name="Kleber M."/>
            <person name="Mauceli E."/>
            <person name="MacCallum I."/>
        </authorList>
    </citation>
    <scope>NUCLEOTIDE SEQUENCE [LARGE SCALE GENOMIC DNA]</scope>
    <source>
        <strain evidence="3 4">TSC#14021-0224.01</strain>
    </source>
</reference>
<feature type="compositionally biased region" description="Polar residues" evidence="1">
    <location>
        <begin position="64"/>
        <end position="107"/>
    </location>
</feature>